<proteinExistence type="predicted"/>
<dbReference type="Proteomes" id="UP001262754">
    <property type="component" value="Unassembled WGS sequence"/>
</dbReference>
<feature type="chain" id="PRO_5045803306" description="Secreted protein" evidence="1">
    <location>
        <begin position="23"/>
        <end position="121"/>
    </location>
</feature>
<organism evidence="2 3">
    <name type="scientific">Caulobacter rhizosphaerae</name>
    <dbReference type="NCBI Taxonomy" id="2010972"/>
    <lineage>
        <taxon>Bacteria</taxon>
        <taxon>Pseudomonadati</taxon>
        <taxon>Pseudomonadota</taxon>
        <taxon>Alphaproteobacteria</taxon>
        <taxon>Caulobacterales</taxon>
        <taxon>Caulobacteraceae</taxon>
        <taxon>Caulobacter</taxon>
    </lineage>
</organism>
<evidence type="ECO:0008006" key="4">
    <source>
        <dbReference type="Google" id="ProtNLM"/>
    </source>
</evidence>
<gene>
    <name evidence="2" type="ORF">J2800_001895</name>
</gene>
<feature type="signal peptide" evidence="1">
    <location>
        <begin position="1"/>
        <end position="22"/>
    </location>
</feature>
<name>A0ABU1MYA0_9CAUL</name>
<evidence type="ECO:0000256" key="1">
    <source>
        <dbReference type="SAM" id="SignalP"/>
    </source>
</evidence>
<dbReference type="RefSeq" id="WP_056755515.1">
    <property type="nucleotide sequence ID" value="NZ_BMLD01000006.1"/>
</dbReference>
<protein>
    <recommendedName>
        <fullName evidence="4">Secreted protein</fullName>
    </recommendedName>
</protein>
<evidence type="ECO:0000313" key="2">
    <source>
        <dbReference type="EMBL" id="MDR6531153.1"/>
    </source>
</evidence>
<accession>A0ABU1MYA0</accession>
<sequence length="121" mass="12110">MRILGLTIAAALAASAAAPAFAADRVSDSELVRASRCLGLAQAANLGTSDATALQAFVKTQGRGRDPLVQDRVEAAERSAKSQAGKAKDALKASLIAERDGACKALVETSSTASVATPAGA</sequence>
<reference evidence="2 3" key="1">
    <citation type="submission" date="2023-07" db="EMBL/GenBank/DDBJ databases">
        <title>Sorghum-associated microbial communities from plants grown in Nebraska, USA.</title>
        <authorList>
            <person name="Schachtman D."/>
        </authorList>
    </citation>
    <scope>NUCLEOTIDE SEQUENCE [LARGE SCALE GENOMIC DNA]</scope>
    <source>
        <strain evidence="2 3">DS2154</strain>
    </source>
</reference>
<dbReference type="EMBL" id="JAVDRL010000005">
    <property type="protein sequence ID" value="MDR6531153.1"/>
    <property type="molecule type" value="Genomic_DNA"/>
</dbReference>
<keyword evidence="3" id="KW-1185">Reference proteome</keyword>
<keyword evidence="1" id="KW-0732">Signal</keyword>
<evidence type="ECO:0000313" key="3">
    <source>
        <dbReference type="Proteomes" id="UP001262754"/>
    </source>
</evidence>
<comment type="caution">
    <text evidence="2">The sequence shown here is derived from an EMBL/GenBank/DDBJ whole genome shotgun (WGS) entry which is preliminary data.</text>
</comment>